<dbReference type="EMBL" id="JARBDR010000657">
    <property type="protein sequence ID" value="KAJ8309388.1"/>
    <property type="molecule type" value="Genomic_DNA"/>
</dbReference>
<protein>
    <submittedName>
        <fullName evidence="1">Uncharacterized protein</fullName>
    </submittedName>
</protein>
<keyword evidence="2" id="KW-1185">Reference proteome</keyword>
<comment type="caution">
    <text evidence="1">The sequence shown here is derived from an EMBL/GenBank/DDBJ whole genome shotgun (WGS) entry which is preliminary data.</text>
</comment>
<evidence type="ECO:0000313" key="1">
    <source>
        <dbReference type="EMBL" id="KAJ8309388.1"/>
    </source>
</evidence>
<gene>
    <name evidence="1" type="ORF">KUTeg_014262</name>
</gene>
<reference evidence="1 2" key="1">
    <citation type="submission" date="2022-12" db="EMBL/GenBank/DDBJ databases">
        <title>Chromosome-level genome of Tegillarca granosa.</title>
        <authorList>
            <person name="Kim J."/>
        </authorList>
    </citation>
    <scope>NUCLEOTIDE SEQUENCE [LARGE SCALE GENOMIC DNA]</scope>
    <source>
        <strain evidence="1">Teg-2019</strain>
        <tissue evidence="1">Adductor muscle</tissue>
    </source>
</reference>
<sequence>MLTTTVLSKEKTREDVMKDIDSLRRNELYLHDQSDCSERCQQKGTSLLQFVRKDFILKSCKNLRVIDSCWKVCMPHCMFAVENEVHGYPLINFPDVCTNEPMANSVFCKRSS</sequence>
<proteinExistence type="predicted"/>
<accession>A0ABQ9F1I1</accession>
<name>A0ABQ9F1I1_TEGGR</name>
<evidence type="ECO:0000313" key="2">
    <source>
        <dbReference type="Proteomes" id="UP001217089"/>
    </source>
</evidence>
<dbReference type="Proteomes" id="UP001217089">
    <property type="component" value="Unassembled WGS sequence"/>
</dbReference>
<organism evidence="1 2">
    <name type="scientific">Tegillarca granosa</name>
    <name type="common">Malaysian cockle</name>
    <name type="synonym">Anadara granosa</name>
    <dbReference type="NCBI Taxonomy" id="220873"/>
    <lineage>
        <taxon>Eukaryota</taxon>
        <taxon>Metazoa</taxon>
        <taxon>Spiralia</taxon>
        <taxon>Lophotrochozoa</taxon>
        <taxon>Mollusca</taxon>
        <taxon>Bivalvia</taxon>
        <taxon>Autobranchia</taxon>
        <taxon>Pteriomorphia</taxon>
        <taxon>Arcoida</taxon>
        <taxon>Arcoidea</taxon>
        <taxon>Arcidae</taxon>
        <taxon>Tegillarca</taxon>
    </lineage>
</organism>